<evidence type="ECO:0000256" key="2">
    <source>
        <dbReference type="ARBA" id="ARBA00022630"/>
    </source>
</evidence>
<sequence length="562" mass="58540">MTRPGRSGSGGDSQRLPVPVTDRPAADLMTDVVIVGSTPGALCAAIACRQAGLEVLVAEPSGQLGGIAATRGGRLWLPGRDGPTADDYASARDYFDRVVGDFEPCSSAPRRHAFLTGTAGLASWLASLGVDLEPDSAGDAYPDIPGALASGRVLRPALVETTAIGRLVEFLPAGGGSGTDGVLDKLEHGARRVGEFALGRRWGGGAVALESALLAVCQRLQVNIWWQAPVRRLVVTSTGNDFETAERVAGVVVDRGGRTVRVLAGRGVVLAEGGFEADAALRREFLPRPSRPDWTIGLPSRAGADQLEWAGELGLGLAGMGYAWWRPGLWAPGVPVQDAGRSLAVPHGFVVDSTGRRFVNEACAGVDFCRALYARFNDLGPQMSAWLIVDSDHRRRYPLGDVEPGRLPRAAEKSGFVTTASTLPELAWKIKVDASGLQATAGRFERHAADGNDEDFQRGAGTADRARGDRKARPNPCLGAVSKPPFYAVRVVPADLGTKGGLLTDEFSRVLRADGGPMPGLWAIGSAASSVAGPADPAPGVGLAEAMVAGRAAAASIAASAW</sequence>
<comment type="cofactor">
    <cofactor evidence="1">
        <name>FAD</name>
        <dbReference type="ChEBI" id="CHEBI:57692"/>
    </cofactor>
</comment>
<dbReference type="InterPro" id="IPR027477">
    <property type="entry name" value="Succ_DH/fumarate_Rdtase_cat_sf"/>
</dbReference>
<evidence type="ECO:0000259" key="6">
    <source>
        <dbReference type="Pfam" id="PF00890"/>
    </source>
</evidence>
<dbReference type="GO" id="GO:0033765">
    <property type="term" value="F:steroid dehydrogenase activity, acting on the CH-CH group of donors"/>
    <property type="evidence" value="ECO:0007669"/>
    <property type="project" value="UniProtKB-ARBA"/>
</dbReference>
<dbReference type="AlphaFoldDB" id="A0AAN0MGV8"/>
<feature type="region of interest" description="Disordered" evidence="5">
    <location>
        <begin position="451"/>
        <end position="477"/>
    </location>
</feature>
<dbReference type="Gene3D" id="3.90.700.10">
    <property type="entry name" value="Succinate dehydrogenase/fumarate reductase flavoprotein, catalytic domain"/>
    <property type="match status" value="1"/>
</dbReference>
<evidence type="ECO:0000256" key="1">
    <source>
        <dbReference type="ARBA" id="ARBA00001974"/>
    </source>
</evidence>
<dbReference type="Gene3D" id="3.50.50.60">
    <property type="entry name" value="FAD/NAD(P)-binding domain"/>
    <property type="match status" value="1"/>
</dbReference>
<evidence type="ECO:0000313" key="7">
    <source>
        <dbReference type="EMBL" id="BEH01976.1"/>
    </source>
</evidence>
<dbReference type="Pfam" id="PF00890">
    <property type="entry name" value="FAD_binding_2"/>
    <property type="match status" value="1"/>
</dbReference>
<keyword evidence="8" id="KW-1185">Reference proteome</keyword>
<reference evidence="7" key="1">
    <citation type="journal article" date="2024" name="Int. J. Syst. Evol. Microbiol.">
        <title>Brooklawnia propionicigenes sp. nov., a facultatively anaerobic, propionate-producing bacterium isolated from a methanogenic reactor treating waste from cattle farms.</title>
        <authorList>
            <person name="Akita Y."/>
            <person name="Ueki A."/>
            <person name="Tonouchi A."/>
            <person name="Sugawara Y."/>
            <person name="Honma S."/>
            <person name="Kaku N."/>
            <person name="Ueki K."/>
        </authorList>
    </citation>
    <scope>NUCLEOTIDE SEQUENCE</scope>
    <source>
        <strain evidence="7">SH051</strain>
    </source>
</reference>
<keyword evidence="4" id="KW-0560">Oxidoreductase</keyword>
<gene>
    <name evidence="7" type="ORF">brsh051_12570</name>
</gene>
<dbReference type="GO" id="GO:0008202">
    <property type="term" value="P:steroid metabolic process"/>
    <property type="evidence" value="ECO:0007669"/>
    <property type="project" value="UniProtKB-ARBA"/>
</dbReference>
<organism evidence="7 8">
    <name type="scientific">Brooklawnia propionicigenes</name>
    <dbReference type="NCBI Taxonomy" id="3041175"/>
    <lineage>
        <taxon>Bacteria</taxon>
        <taxon>Bacillati</taxon>
        <taxon>Actinomycetota</taxon>
        <taxon>Actinomycetes</taxon>
        <taxon>Propionibacteriales</taxon>
        <taxon>Propionibacteriaceae</taxon>
        <taxon>Brooklawnia</taxon>
    </lineage>
</organism>
<evidence type="ECO:0000256" key="3">
    <source>
        <dbReference type="ARBA" id="ARBA00022827"/>
    </source>
</evidence>
<evidence type="ECO:0000256" key="4">
    <source>
        <dbReference type="ARBA" id="ARBA00023002"/>
    </source>
</evidence>
<proteinExistence type="predicted"/>
<protein>
    <submittedName>
        <fullName evidence="7">FAD-binding protein</fullName>
    </submittedName>
</protein>
<dbReference type="SUPFAM" id="SSF56425">
    <property type="entry name" value="Succinate dehydrogenase/fumarate reductase flavoprotein, catalytic domain"/>
    <property type="match status" value="1"/>
</dbReference>
<keyword evidence="3" id="KW-0274">FAD</keyword>
<dbReference type="SUPFAM" id="SSF51905">
    <property type="entry name" value="FAD/NAD(P)-binding domain"/>
    <property type="match status" value="1"/>
</dbReference>
<dbReference type="InterPro" id="IPR050315">
    <property type="entry name" value="FAD-oxidoreductase_2"/>
</dbReference>
<feature type="domain" description="FAD-dependent oxidoreductase 2 FAD-binding" evidence="6">
    <location>
        <begin position="31"/>
        <end position="543"/>
    </location>
</feature>
<dbReference type="KEGG" id="broo:brsh051_12570"/>
<dbReference type="InterPro" id="IPR036188">
    <property type="entry name" value="FAD/NAD-bd_sf"/>
</dbReference>
<name>A0AAN0MGV8_9ACTN</name>
<evidence type="ECO:0000313" key="8">
    <source>
        <dbReference type="Proteomes" id="UP001431656"/>
    </source>
</evidence>
<evidence type="ECO:0000256" key="5">
    <source>
        <dbReference type="SAM" id="MobiDB-lite"/>
    </source>
</evidence>
<dbReference type="EMBL" id="AP028056">
    <property type="protein sequence ID" value="BEH01976.1"/>
    <property type="molecule type" value="Genomic_DNA"/>
</dbReference>
<accession>A0AAN0MGV8</accession>
<dbReference type="Proteomes" id="UP001431656">
    <property type="component" value="Chromosome"/>
</dbReference>
<feature type="region of interest" description="Disordered" evidence="5">
    <location>
        <begin position="1"/>
        <end position="20"/>
    </location>
</feature>
<dbReference type="PANTHER" id="PTHR43400:SF10">
    <property type="entry name" value="3-OXOSTEROID 1-DEHYDROGENASE"/>
    <property type="match status" value="1"/>
</dbReference>
<keyword evidence="2" id="KW-0285">Flavoprotein</keyword>
<dbReference type="InterPro" id="IPR003953">
    <property type="entry name" value="FAD-dep_OxRdtase_2_FAD-bd"/>
</dbReference>
<dbReference type="PANTHER" id="PTHR43400">
    <property type="entry name" value="FUMARATE REDUCTASE"/>
    <property type="match status" value="1"/>
</dbReference>